<dbReference type="Pfam" id="PF01052">
    <property type="entry name" value="FliMN_C"/>
    <property type="match status" value="1"/>
</dbReference>
<feature type="domain" description="Flagellar motor switch protein FliN-like C-terminal" evidence="2">
    <location>
        <begin position="198"/>
        <end position="250"/>
    </location>
</feature>
<evidence type="ECO:0000259" key="2">
    <source>
        <dbReference type="Pfam" id="PF01052"/>
    </source>
</evidence>
<dbReference type="RefSeq" id="WP_378998861.1">
    <property type="nucleotide sequence ID" value="NZ_JBHSMT010000028.1"/>
</dbReference>
<keyword evidence="3" id="KW-0282">Flagellum</keyword>
<dbReference type="InterPro" id="IPR001172">
    <property type="entry name" value="FliN_T3SS_HrcQb"/>
</dbReference>
<dbReference type="Proteomes" id="UP001596045">
    <property type="component" value="Unassembled WGS sequence"/>
</dbReference>
<proteinExistence type="inferred from homology"/>
<dbReference type="SUPFAM" id="SSF101801">
    <property type="entry name" value="Surface presentation of antigens (SPOA)"/>
    <property type="match status" value="1"/>
</dbReference>
<keyword evidence="3" id="KW-0966">Cell projection</keyword>
<gene>
    <name evidence="3" type="ORF">ACFPM8_16210</name>
</gene>
<name>A0ABW0MEV8_9BURK</name>
<dbReference type="Gene3D" id="2.30.330.10">
    <property type="entry name" value="SpoA-like"/>
    <property type="match status" value="1"/>
</dbReference>
<accession>A0ABW0MEV8</accession>
<evidence type="ECO:0000313" key="4">
    <source>
        <dbReference type="Proteomes" id="UP001596045"/>
    </source>
</evidence>
<sequence length="269" mass="28905">MPALQSSLPWRPLAERDLASLKSRIDGVFSVWLSDWFSEPSLTLSKGRYLSTVAADSACSSTSCQEFGNGLWVRILDQGRDQLVAQALDFQFAARSGESVQVRSMLESFGMRLLQDLAQKLRTCFQIGEPDHGVGATAEPRAFKQGGASFDLQGANQETLLSILLPYELAAKQIPSPVADARSGGLTSRKAALIDSVVSLHAKLGRAELTLPDLSGLALGDVIRLDQKINQDLAICINGSEQAVARGMLHESTESSASMVLQLTSVSIN</sequence>
<comment type="similarity">
    <text evidence="1">Belongs to the FliN/MopA/SpaO family.</text>
</comment>
<organism evidence="3 4">
    <name type="scientific">Paraherbaspirillum soli</name>
    <dbReference type="NCBI Taxonomy" id="631222"/>
    <lineage>
        <taxon>Bacteria</taxon>
        <taxon>Pseudomonadati</taxon>
        <taxon>Pseudomonadota</taxon>
        <taxon>Betaproteobacteria</taxon>
        <taxon>Burkholderiales</taxon>
        <taxon>Oxalobacteraceae</taxon>
        <taxon>Paraherbaspirillum</taxon>
    </lineage>
</organism>
<reference evidence="4" key="1">
    <citation type="journal article" date="2019" name="Int. J. Syst. Evol. Microbiol.">
        <title>The Global Catalogue of Microorganisms (GCM) 10K type strain sequencing project: providing services to taxonomists for standard genome sequencing and annotation.</title>
        <authorList>
            <consortium name="The Broad Institute Genomics Platform"/>
            <consortium name="The Broad Institute Genome Sequencing Center for Infectious Disease"/>
            <person name="Wu L."/>
            <person name="Ma J."/>
        </authorList>
    </citation>
    <scope>NUCLEOTIDE SEQUENCE [LARGE SCALE GENOMIC DNA]</scope>
    <source>
        <strain evidence="4">JCM 17066</strain>
    </source>
</reference>
<protein>
    <submittedName>
        <fullName evidence="3">FliM/FliN family flagellar motor C-terminal domain-containing protein</fullName>
    </submittedName>
</protein>
<dbReference type="PRINTS" id="PR00956">
    <property type="entry name" value="FLGMOTORFLIN"/>
</dbReference>
<evidence type="ECO:0000256" key="1">
    <source>
        <dbReference type="ARBA" id="ARBA00009226"/>
    </source>
</evidence>
<evidence type="ECO:0000313" key="3">
    <source>
        <dbReference type="EMBL" id="MFC5475506.1"/>
    </source>
</evidence>
<keyword evidence="3" id="KW-0969">Cilium</keyword>
<dbReference type="EMBL" id="JBHSMT010000028">
    <property type="protein sequence ID" value="MFC5475506.1"/>
    <property type="molecule type" value="Genomic_DNA"/>
</dbReference>
<keyword evidence="4" id="KW-1185">Reference proteome</keyword>
<dbReference type="InterPro" id="IPR001543">
    <property type="entry name" value="FliN-like_C"/>
</dbReference>
<dbReference type="InterPro" id="IPR036429">
    <property type="entry name" value="SpoA-like_sf"/>
</dbReference>
<comment type="caution">
    <text evidence="3">The sequence shown here is derived from an EMBL/GenBank/DDBJ whole genome shotgun (WGS) entry which is preliminary data.</text>
</comment>